<dbReference type="Proteomes" id="UP001597045">
    <property type="component" value="Unassembled WGS sequence"/>
</dbReference>
<dbReference type="SUPFAM" id="SSF52540">
    <property type="entry name" value="P-loop containing nucleoside triphosphate hydrolases"/>
    <property type="match status" value="1"/>
</dbReference>
<evidence type="ECO:0000313" key="3">
    <source>
        <dbReference type="EMBL" id="MFD1048028.1"/>
    </source>
</evidence>
<reference evidence="4" key="1">
    <citation type="journal article" date="2019" name="Int. J. Syst. Evol. Microbiol.">
        <title>The Global Catalogue of Microorganisms (GCM) 10K type strain sequencing project: providing services to taxonomists for standard genome sequencing and annotation.</title>
        <authorList>
            <consortium name="The Broad Institute Genomics Platform"/>
            <consortium name="The Broad Institute Genome Sequencing Center for Infectious Disease"/>
            <person name="Wu L."/>
            <person name="Ma J."/>
        </authorList>
    </citation>
    <scope>NUCLEOTIDE SEQUENCE [LARGE SCALE GENOMIC DNA]</scope>
    <source>
        <strain evidence="4">JCM 31486</strain>
    </source>
</reference>
<accession>A0ABW3MD87</accession>
<organism evidence="3 4">
    <name type="scientific">Kibdelosporangium lantanae</name>
    <dbReference type="NCBI Taxonomy" id="1497396"/>
    <lineage>
        <taxon>Bacteria</taxon>
        <taxon>Bacillati</taxon>
        <taxon>Actinomycetota</taxon>
        <taxon>Actinomycetes</taxon>
        <taxon>Pseudonocardiales</taxon>
        <taxon>Pseudonocardiaceae</taxon>
        <taxon>Kibdelosporangium</taxon>
    </lineage>
</organism>
<dbReference type="PANTHER" id="PTHR42700:SF1">
    <property type="entry name" value="SULFATE ADENYLYLTRANSFERASE"/>
    <property type="match status" value="1"/>
</dbReference>
<sequence length="77" mass="8283">GEFCEVHVATPLAVAEQRDPKGLYAKARRGELANFTGVDSPYEDPVQPEVRVDTATMSPEEAAETVLAKLRGMGVLP</sequence>
<dbReference type="Gene3D" id="3.40.50.300">
    <property type="entry name" value="P-loop containing nucleotide triphosphate hydrolases"/>
    <property type="match status" value="1"/>
</dbReference>
<dbReference type="GO" id="GO:0016301">
    <property type="term" value="F:kinase activity"/>
    <property type="evidence" value="ECO:0007669"/>
    <property type="project" value="UniProtKB-KW"/>
</dbReference>
<dbReference type="Pfam" id="PF01583">
    <property type="entry name" value="APS_kinase"/>
    <property type="match status" value="1"/>
</dbReference>
<dbReference type="InterPro" id="IPR050512">
    <property type="entry name" value="Sulf_AdTrans/APS_kinase"/>
</dbReference>
<protein>
    <submittedName>
        <fullName evidence="3">Adenylyl-sulfate kinase</fullName>
    </submittedName>
</protein>
<dbReference type="InterPro" id="IPR027417">
    <property type="entry name" value="P-loop_NTPase"/>
</dbReference>
<proteinExistence type="predicted"/>
<dbReference type="EMBL" id="JBHTIS010001364">
    <property type="protein sequence ID" value="MFD1048028.1"/>
    <property type="molecule type" value="Genomic_DNA"/>
</dbReference>
<name>A0ABW3MD87_9PSEU</name>
<evidence type="ECO:0000259" key="2">
    <source>
        <dbReference type="Pfam" id="PF01583"/>
    </source>
</evidence>
<evidence type="ECO:0000256" key="1">
    <source>
        <dbReference type="ARBA" id="ARBA00022679"/>
    </source>
</evidence>
<dbReference type="PANTHER" id="PTHR42700">
    <property type="entry name" value="SULFATE ADENYLYLTRANSFERASE"/>
    <property type="match status" value="1"/>
</dbReference>
<keyword evidence="1" id="KW-0808">Transferase</keyword>
<evidence type="ECO:0000313" key="4">
    <source>
        <dbReference type="Proteomes" id="UP001597045"/>
    </source>
</evidence>
<keyword evidence="4" id="KW-1185">Reference proteome</keyword>
<gene>
    <name evidence="3" type="ORF">ACFQ1S_22055</name>
</gene>
<dbReference type="InterPro" id="IPR059117">
    <property type="entry name" value="APS_kinase_dom"/>
</dbReference>
<feature type="domain" description="APS kinase" evidence="2">
    <location>
        <begin position="2"/>
        <end position="53"/>
    </location>
</feature>
<comment type="caution">
    <text evidence="3">The sequence shown here is derived from an EMBL/GenBank/DDBJ whole genome shotgun (WGS) entry which is preliminary data.</text>
</comment>
<keyword evidence="3" id="KW-0418">Kinase</keyword>
<feature type="non-terminal residue" evidence="3">
    <location>
        <position position="1"/>
    </location>
</feature>